<name>A0A7S6VVZ9_9GAMM</name>
<dbReference type="Proteomes" id="UP000593966">
    <property type="component" value="Chromosome"/>
</dbReference>
<organism evidence="1 2">
    <name type="scientific">Acinetobacter piscicola</name>
    <dbReference type="NCBI Taxonomy" id="2006115"/>
    <lineage>
        <taxon>Bacteria</taxon>
        <taxon>Pseudomonadati</taxon>
        <taxon>Pseudomonadota</taxon>
        <taxon>Gammaproteobacteria</taxon>
        <taxon>Moraxellales</taxon>
        <taxon>Moraxellaceae</taxon>
        <taxon>Acinetobacter</taxon>
    </lineage>
</organism>
<dbReference type="AlphaFoldDB" id="A0A7S6VVZ9"/>
<reference evidence="1 2" key="1">
    <citation type="submission" date="2020-02" db="EMBL/GenBank/DDBJ databases">
        <title>Tigecycline-resistant Acinetobacter species from pigs and migratory birds.</title>
        <authorList>
            <person name="Chen C."/>
            <person name="Sun J."/>
            <person name="Liao X.-P."/>
            <person name="Liu Y.-H."/>
        </authorList>
    </citation>
    <scope>NUCLEOTIDE SEQUENCE [LARGE SCALE GENOMIC DNA]</scope>
    <source>
        <strain evidence="1 2">YH12207_T</strain>
    </source>
</reference>
<evidence type="ECO:0000313" key="2">
    <source>
        <dbReference type="Proteomes" id="UP000593966"/>
    </source>
</evidence>
<evidence type="ECO:0000313" key="1">
    <source>
        <dbReference type="EMBL" id="QOW45840.1"/>
    </source>
</evidence>
<protein>
    <submittedName>
        <fullName evidence="1">Uncharacterized protein</fullName>
    </submittedName>
</protein>
<keyword evidence="2" id="KW-1185">Reference proteome</keyword>
<sequence>MEKFQFTDFEIRTLLSGSAITDQYPWNTNNEETIENFCLNICGDIERKTECLSEKEFNDYGSGYASFYDTWFYKEKASFKFPNSPYPNQHFYGLVILFSKLSPYYVFMQGEKGWHDKSGFSYMPDSNMVDNLKSWAINDLANQVEPILASYGLIRLTHEQLNTTLIGKWEIPTILNIGEQFTLFDALFYWED</sequence>
<gene>
    <name evidence="1" type="ORF">G0028_08010</name>
</gene>
<dbReference type="RefSeq" id="WP_180046680.1">
    <property type="nucleotide sequence ID" value="NZ_CP048659.1"/>
</dbReference>
<dbReference type="EMBL" id="CP048659">
    <property type="protein sequence ID" value="QOW45840.1"/>
    <property type="molecule type" value="Genomic_DNA"/>
</dbReference>
<proteinExistence type="predicted"/>
<accession>A0A7S6VVZ9</accession>